<dbReference type="InterPro" id="IPR028161">
    <property type="entry name" value="Met8-like"/>
</dbReference>
<dbReference type="InterPro" id="IPR006367">
    <property type="entry name" value="Sirohaem_synthase_N"/>
</dbReference>
<evidence type="ECO:0000313" key="7">
    <source>
        <dbReference type="EMBL" id="SER46142.1"/>
    </source>
</evidence>
<comment type="pathway">
    <text evidence="1">Porphyrin-containing compound metabolism; siroheme biosynthesis; sirohydrochlorin from precorrin-2: step 1/1.</text>
</comment>
<dbReference type="PANTHER" id="PTHR35330">
    <property type="entry name" value="SIROHEME BIOSYNTHESIS PROTEIN MET8"/>
    <property type="match status" value="1"/>
</dbReference>
<dbReference type="GO" id="GO:0004325">
    <property type="term" value="F:ferrochelatase activity"/>
    <property type="evidence" value="ECO:0007669"/>
    <property type="project" value="InterPro"/>
</dbReference>
<dbReference type="NCBIfam" id="TIGR01470">
    <property type="entry name" value="cysG_Nterm"/>
    <property type="match status" value="1"/>
</dbReference>
<evidence type="ECO:0000256" key="5">
    <source>
        <dbReference type="ARBA" id="ARBA00023244"/>
    </source>
</evidence>
<dbReference type="Gene3D" id="3.40.50.720">
    <property type="entry name" value="NAD(P)-binding Rossmann-like Domain"/>
    <property type="match status" value="1"/>
</dbReference>
<dbReference type="EC" id="1.3.1.76" evidence="2"/>
<dbReference type="RefSeq" id="WP_022749684.1">
    <property type="nucleotide sequence ID" value="NZ_FOGW01000004.1"/>
</dbReference>
<evidence type="ECO:0000256" key="6">
    <source>
        <dbReference type="ARBA" id="ARBA00047561"/>
    </source>
</evidence>
<dbReference type="Proteomes" id="UP000182471">
    <property type="component" value="Unassembled WGS sequence"/>
</dbReference>
<dbReference type="OrthoDB" id="9773765at2"/>
<comment type="catalytic activity">
    <reaction evidence="6">
        <text>precorrin-2 + NAD(+) = sirohydrochlorin + NADH + 2 H(+)</text>
        <dbReference type="Rhea" id="RHEA:15613"/>
        <dbReference type="ChEBI" id="CHEBI:15378"/>
        <dbReference type="ChEBI" id="CHEBI:57540"/>
        <dbReference type="ChEBI" id="CHEBI:57945"/>
        <dbReference type="ChEBI" id="CHEBI:58351"/>
        <dbReference type="ChEBI" id="CHEBI:58827"/>
        <dbReference type="EC" id="1.3.1.76"/>
    </reaction>
</comment>
<organism evidence="7 8">
    <name type="scientific">Lachnobacterium bovis</name>
    <dbReference type="NCBI Taxonomy" id="140626"/>
    <lineage>
        <taxon>Bacteria</taxon>
        <taxon>Bacillati</taxon>
        <taxon>Bacillota</taxon>
        <taxon>Clostridia</taxon>
        <taxon>Lachnospirales</taxon>
        <taxon>Lachnospiraceae</taxon>
        <taxon>Lachnobacterium</taxon>
    </lineage>
</organism>
<reference evidence="8" key="1">
    <citation type="submission" date="2016-10" db="EMBL/GenBank/DDBJ databases">
        <authorList>
            <person name="Varghese N."/>
            <person name="Submissions S."/>
        </authorList>
    </citation>
    <scope>NUCLEOTIDE SEQUENCE [LARGE SCALE GENOMIC DNA]</scope>
    <source>
        <strain evidence="8">S1b</strain>
    </source>
</reference>
<dbReference type="InterPro" id="IPR036291">
    <property type="entry name" value="NAD(P)-bd_dom_sf"/>
</dbReference>
<evidence type="ECO:0000256" key="2">
    <source>
        <dbReference type="ARBA" id="ARBA00012400"/>
    </source>
</evidence>
<sequence>MAYFPLFVEISKKKCLVVGGGQIAFDRIAALFDFGAQITVIAPKIIEDIKEISGVTCIERDFQESDVEGQFIVVAASDSKDENSKISEICKQVGIHVNVIDSIEESTFLFSEYIKQRDVVAAFTSSGKCPVIDKYMKLQNTKTFDSFLGEINDLFYSIKRHVDEGIQDPEKRILVYEDLLEASLILRKKPTMDQVGSVIEHVSEK</sequence>
<dbReference type="GO" id="GO:0019354">
    <property type="term" value="P:siroheme biosynthetic process"/>
    <property type="evidence" value="ECO:0007669"/>
    <property type="project" value="UniProtKB-UniPathway"/>
</dbReference>
<dbReference type="UniPathway" id="UPA00262">
    <property type="reaction ID" value="UER00222"/>
</dbReference>
<dbReference type="Pfam" id="PF13241">
    <property type="entry name" value="NAD_binding_7"/>
    <property type="match status" value="1"/>
</dbReference>
<evidence type="ECO:0000256" key="1">
    <source>
        <dbReference type="ARBA" id="ARBA00005010"/>
    </source>
</evidence>
<keyword evidence="4" id="KW-0520">NAD</keyword>
<keyword evidence="5" id="KW-0627">Porphyrin biosynthesis</keyword>
<dbReference type="EMBL" id="FOGW01000004">
    <property type="protein sequence ID" value="SER46142.1"/>
    <property type="molecule type" value="Genomic_DNA"/>
</dbReference>
<keyword evidence="3" id="KW-0560">Oxidoreductase</keyword>
<proteinExistence type="predicted"/>
<dbReference type="AlphaFoldDB" id="A0A1H9PDB2"/>
<evidence type="ECO:0000313" key="8">
    <source>
        <dbReference type="Proteomes" id="UP000182471"/>
    </source>
</evidence>
<protein>
    <recommendedName>
        <fullName evidence="2">precorrin-2 dehydrogenase</fullName>
        <ecNumber evidence="2">1.3.1.76</ecNumber>
    </recommendedName>
</protein>
<dbReference type="PANTHER" id="PTHR35330:SF1">
    <property type="entry name" value="SIROHEME BIOSYNTHESIS PROTEIN MET8"/>
    <property type="match status" value="1"/>
</dbReference>
<dbReference type="SUPFAM" id="SSF51735">
    <property type="entry name" value="NAD(P)-binding Rossmann-fold domains"/>
    <property type="match status" value="1"/>
</dbReference>
<keyword evidence="8" id="KW-1185">Reference proteome</keyword>
<name>A0A1H9PDB2_9FIRM</name>
<evidence type="ECO:0000256" key="3">
    <source>
        <dbReference type="ARBA" id="ARBA00023002"/>
    </source>
</evidence>
<gene>
    <name evidence="7" type="ORF">SAMN02910429_00204</name>
</gene>
<accession>A0A1H9PDB2</accession>
<evidence type="ECO:0000256" key="4">
    <source>
        <dbReference type="ARBA" id="ARBA00023027"/>
    </source>
</evidence>
<dbReference type="GO" id="GO:0043115">
    <property type="term" value="F:precorrin-2 dehydrogenase activity"/>
    <property type="evidence" value="ECO:0007669"/>
    <property type="project" value="UniProtKB-EC"/>
</dbReference>